<comment type="caution">
    <text evidence="8">The sequence shown here is derived from an EMBL/GenBank/DDBJ whole genome shotgun (WGS) entry which is preliminary data.</text>
</comment>
<evidence type="ECO:0000313" key="9">
    <source>
        <dbReference type="Proteomes" id="UP000318053"/>
    </source>
</evidence>
<evidence type="ECO:0000256" key="3">
    <source>
        <dbReference type="ARBA" id="ARBA00023125"/>
    </source>
</evidence>
<dbReference type="Proteomes" id="UP000318053">
    <property type="component" value="Unassembled WGS sequence"/>
</dbReference>
<sequence length="222" mass="24241">MSETLRKVARIVVVDDHGIVRFGYAQLINQEPAMDVVGMAEGEREGLELIKREHPDLAIVDLSLDEGDGISLIRSIDSRKDGTKVLVISAHDEVLFAHRVLAAGGAGYINKREAPQKLIQGIETILHGGLYFSNALTDGLLRGRMGSPGTKSVEGIDSLSNRELQVFEQIGNGRSTRQIADAMYLSVKTIERHKENIKQKLGIEHAAQLAQHATSWVLGGDL</sequence>
<evidence type="ECO:0000259" key="7">
    <source>
        <dbReference type="PROSITE" id="PS50110"/>
    </source>
</evidence>
<gene>
    <name evidence="8" type="primary">nreC</name>
    <name evidence="8" type="ORF">CA85_45360</name>
</gene>
<dbReference type="Pfam" id="PF00072">
    <property type="entry name" value="Response_reg"/>
    <property type="match status" value="1"/>
</dbReference>
<reference evidence="8 9" key="1">
    <citation type="submission" date="2019-02" db="EMBL/GenBank/DDBJ databases">
        <title>Deep-cultivation of Planctomycetes and their phenomic and genomic characterization uncovers novel biology.</title>
        <authorList>
            <person name="Wiegand S."/>
            <person name="Jogler M."/>
            <person name="Boedeker C."/>
            <person name="Pinto D."/>
            <person name="Vollmers J."/>
            <person name="Rivas-Marin E."/>
            <person name="Kohn T."/>
            <person name="Peeters S.H."/>
            <person name="Heuer A."/>
            <person name="Rast P."/>
            <person name="Oberbeckmann S."/>
            <person name="Bunk B."/>
            <person name="Jeske O."/>
            <person name="Meyerdierks A."/>
            <person name="Storesund J.E."/>
            <person name="Kallscheuer N."/>
            <person name="Luecker S."/>
            <person name="Lage O.M."/>
            <person name="Pohl T."/>
            <person name="Merkel B.J."/>
            <person name="Hornburger P."/>
            <person name="Mueller R.-W."/>
            <person name="Bruemmer F."/>
            <person name="Labrenz M."/>
            <person name="Spormann A.M."/>
            <person name="Op Den Camp H."/>
            <person name="Overmann J."/>
            <person name="Amann R."/>
            <person name="Jetten M.S.M."/>
            <person name="Mascher T."/>
            <person name="Medema M.H."/>
            <person name="Devos D.P."/>
            <person name="Kaster A.-K."/>
            <person name="Ovreas L."/>
            <person name="Rohde M."/>
            <person name="Galperin M.Y."/>
            <person name="Jogler C."/>
        </authorList>
    </citation>
    <scope>NUCLEOTIDE SEQUENCE [LARGE SCALE GENOMIC DNA]</scope>
    <source>
        <strain evidence="8 9">CA85</strain>
    </source>
</reference>
<keyword evidence="2" id="KW-0805">Transcription regulation</keyword>
<name>A0A5C5X1N6_9BACT</name>
<keyword evidence="3" id="KW-0238">DNA-binding</keyword>
<dbReference type="InterPro" id="IPR039420">
    <property type="entry name" value="WalR-like"/>
</dbReference>
<dbReference type="OrthoDB" id="9796655at2"/>
<organism evidence="8 9">
    <name type="scientific">Allorhodopirellula solitaria</name>
    <dbReference type="NCBI Taxonomy" id="2527987"/>
    <lineage>
        <taxon>Bacteria</taxon>
        <taxon>Pseudomonadati</taxon>
        <taxon>Planctomycetota</taxon>
        <taxon>Planctomycetia</taxon>
        <taxon>Pirellulales</taxon>
        <taxon>Pirellulaceae</taxon>
        <taxon>Allorhodopirellula</taxon>
    </lineage>
</organism>
<dbReference type="PROSITE" id="PS50043">
    <property type="entry name" value="HTH_LUXR_2"/>
    <property type="match status" value="1"/>
</dbReference>
<dbReference type="InterPro" id="IPR000792">
    <property type="entry name" value="Tscrpt_reg_LuxR_C"/>
</dbReference>
<dbReference type="CDD" id="cd06170">
    <property type="entry name" value="LuxR_C_like"/>
    <property type="match status" value="1"/>
</dbReference>
<dbReference type="PANTHER" id="PTHR43214">
    <property type="entry name" value="TWO-COMPONENT RESPONSE REGULATOR"/>
    <property type="match status" value="1"/>
</dbReference>
<feature type="modified residue" description="4-aspartylphosphate" evidence="5">
    <location>
        <position position="61"/>
    </location>
</feature>
<evidence type="ECO:0000256" key="5">
    <source>
        <dbReference type="PROSITE-ProRule" id="PRU00169"/>
    </source>
</evidence>
<dbReference type="InterPro" id="IPR058245">
    <property type="entry name" value="NreC/VraR/RcsB-like_REC"/>
</dbReference>
<dbReference type="InterPro" id="IPR001789">
    <property type="entry name" value="Sig_transdc_resp-reg_receiver"/>
</dbReference>
<dbReference type="SUPFAM" id="SSF46894">
    <property type="entry name" value="C-terminal effector domain of the bipartite response regulators"/>
    <property type="match status" value="1"/>
</dbReference>
<proteinExistence type="predicted"/>
<evidence type="ECO:0000313" key="8">
    <source>
        <dbReference type="EMBL" id="TWT56063.1"/>
    </source>
</evidence>
<dbReference type="SUPFAM" id="SSF52172">
    <property type="entry name" value="CheY-like"/>
    <property type="match status" value="1"/>
</dbReference>
<dbReference type="InterPro" id="IPR016032">
    <property type="entry name" value="Sig_transdc_resp-reg_C-effctor"/>
</dbReference>
<evidence type="ECO:0000256" key="4">
    <source>
        <dbReference type="ARBA" id="ARBA00023163"/>
    </source>
</evidence>
<dbReference type="Pfam" id="PF00196">
    <property type="entry name" value="GerE"/>
    <property type="match status" value="1"/>
</dbReference>
<dbReference type="Gene3D" id="3.40.50.2300">
    <property type="match status" value="1"/>
</dbReference>
<dbReference type="PANTHER" id="PTHR43214:SF41">
    <property type="entry name" value="NITRATE_NITRITE RESPONSE REGULATOR PROTEIN NARP"/>
    <property type="match status" value="1"/>
</dbReference>
<feature type="domain" description="HTH luxR-type" evidence="6">
    <location>
        <begin position="152"/>
        <end position="217"/>
    </location>
</feature>
<dbReference type="SMART" id="SM00421">
    <property type="entry name" value="HTH_LUXR"/>
    <property type="match status" value="1"/>
</dbReference>
<dbReference type="PRINTS" id="PR00038">
    <property type="entry name" value="HTHLUXR"/>
</dbReference>
<dbReference type="PROSITE" id="PS00622">
    <property type="entry name" value="HTH_LUXR_1"/>
    <property type="match status" value="1"/>
</dbReference>
<dbReference type="AlphaFoldDB" id="A0A5C5X1N6"/>
<dbReference type="RefSeq" id="WP_146393371.1">
    <property type="nucleotide sequence ID" value="NZ_SJPK01000017.1"/>
</dbReference>
<protein>
    <submittedName>
        <fullName evidence="8">Oxygen regulatory protein NreC</fullName>
    </submittedName>
</protein>
<dbReference type="GO" id="GO:0003677">
    <property type="term" value="F:DNA binding"/>
    <property type="evidence" value="ECO:0007669"/>
    <property type="project" value="UniProtKB-KW"/>
</dbReference>
<dbReference type="GO" id="GO:0006355">
    <property type="term" value="P:regulation of DNA-templated transcription"/>
    <property type="evidence" value="ECO:0007669"/>
    <property type="project" value="InterPro"/>
</dbReference>
<dbReference type="SMART" id="SM00448">
    <property type="entry name" value="REC"/>
    <property type="match status" value="1"/>
</dbReference>
<keyword evidence="1 5" id="KW-0597">Phosphoprotein</keyword>
<dbReference type="EMBL" id="SJPK01000017">
    <property type="protein sequence ID" value="TWT56063.1"/>
    <property type="molecule type" value="Genomic_DNA"/>
</dbReference>
<dbReference type="PROSITE" id="PS50110">
    <property type="entry name" value="RESPONSE_REGULATORY"/>
    <property type="match status" value="1"/>
</dbReference>
<dbReference type="GO" id="GO:0000160">
    <property type="term" value="P:phosphorelay signal transduction system"/>
    <property type="evidence" value="ECO:0007669"/>
    <property type="project" value="InterPro"/>
</dbReference>
<evidence type="ECO:0000256" key="2">
    <source>
        <dbReference type="ARBA" id="ARBA00023015"/>
    </source>
</evidence>
<dbReference type="InterPro" id="IPR011006">
    <property type="entry name" value="CheY-like_superfamily"/>
</dbReference>
<evidence type="ECO:0000256" key="1">
    <source>
        <dbReference type="ARBA" id="ARBA00022553"/>
    </source>
</evidence>
<accession>A0A5C5X1N6</accession>
<evidence type="ECO:0000259" key="6">
    <source>
        <dbReference type="PROSITE" id="PS50043"/>
    </source>
</evidence>
<keyword evidence="9" id="KW-1185">Reference proteome</keyword>
<keyword evidence="4" id="KW-0804">Transcription</keyword>
<feature type="domain" description="Response regulatory" evidence="7">
    <location>
        <begin position="10"/>
        <end position="126"/>
    </location>
</feature>
<dbReference type="CDD" id="cd17535">
    <property type="entry name" value="REC_NarL-like"/>
    <property type="match status" value="1"/>
</dbReference>